<keyword evidence="2" id="KW-1185">Reference proteome</keyword>
<evidence type="ECO:0000313" key="1">
    <source>
        <dbReference type="EMBL" id="MBA8808518.1"/>
    </source>
</evidence>
<comment type="caution">
    <text evidence="1">The sequence shown here is derived from an EMBL/GenBank/DDBJ whole genome shotgun (WGS) entry which is preliminary data.</text>
</comment>
<evidence type="ECO:0000313" key="2">
    <source>
        <dbReference type="Proteomes" id="UP000540568"/>
    </source>
</evidence>
<proteinExistence type="predicted"/>
<organism evidence="1 2">
    <name type="scientific">Promicromonospora sukumoe</name>
    <dbReference type="NCBI Taxonomy" id="88382"/>
    <lineage>
        <taxon>Bacteria</taxon>
        <taxon>Bacillati</taxon>
        <taxon>Actinomycetota</taxon>
        <taxon>Actinomycetes</taxon>
        <taxon>Micrococcales</taxon>
        <taxon>Promicromonosporaceae</taxon>
        <taxon>Promicromonospora</taxon>
    </lineage>
</organism>
<reference evidence="1 2" key="1">
    <citation type="submission" date="2020-07" db="EMBL/GenBank/DDBJ databases">
        <title>Sequencing the genomes of 1000 actinobacteria strains.</title>
        <authorList>
            <person name="Klenk H.-P."/>
        </authorList>
    </citation>
    <scope>NUCLEOTIDE SEQUENCE [LARGE SCALE GENOMIC DNA]</scope>
    <source>
        <strain evidence="1 2">DSM 44121</strain>
    </source>
</reference>
<sequence length="353" mass="37085">MTDRTGGHVVVPWDPAALPAGPARIVPDAVLARWRSADRSVQDPRLVVLDDGTGAALVTARPGTAYVKIVDAVGDAVAAARAVVGHAHGRGLAQVKWEGWTAGEAAAEAGFAPLRAPLVPDAAQPATGYVRWLGDGAGDDGPYRDQVGEPAHYQQSTHFTCGAAGAVMAQAQLGAVRPEDVDRRLELSLWREATNFPACDPVRLGLAVHRRWPGSAVTVSLDTDGPVILDSYPEGDRDWRALLQELSREEAAEAGLPVDGRHLTVPGLRAALAGGERVLLLVSLKAMLGFDVPHWVLCHATVPGAVVLEDPWVGTAAGETWVDAHLLPVADAALDAMSRMEDAGYRAAVRIGG</sequence>
<protein>
    <recommendedName>
        <fullName evidence="3">Peptidase C3-like protein</fullName>
    </recommendedName>
</protein>
<dbReference type="InterPro" id="IPR021770">
    <property type="entry name" value="DUF3335"/>
</dbReference>
<dbReference type="EMBL" id="JACGWV010000001">
    <property type="protein sequence ID" value="MBA8808518.1"/>
    <property type="molecule type" value="Genomic_DNA"/>
</dbReference>
<dbReference type="Proteomes" id="UP000540568">
    <property type="component" value="Unassembled WGS sequence"/>
</dbReference>
<evidence type="ECO:0008006" key="3">
    <source>
        <dbReference type="Google" id="ProtNLM"/>
    </source>
</evidence>
<accession>A0A7W3J920</accession>
<dbReference type="RefSeq" id="WP_182616573.1">
    <property type="nucleotide sequence ID" value="NZ_BAAATF010000003.1"/>
</dbReference>
<name>A0A7W3J920_9MICO</name>
<gene>
    <name evidence="1" type="ORF">FHX71_002460</name>
</gene>
<dbReference type="Pfam" id="PF11814">
    <property type="entry name" value="DUF3335"/>
    <property type="match status" value="1"/>
</dbReference>
<dbReference type="AlphaFoldDB" id="A0A7W3J920"/>